<evidence type="ECO:0000313" key="1">
    <source>
        <dbReference type="EMBL" id="OBZ95884.1"/>
    </source>
</evidence>
<dbReference type="OrthoDB" id="7282653at2"/>
<sequence length="142" mass="14613">MSGMDFSDPAVIASLVAALEAAGVDGIEIEQRGCKVRIVVDHEVPGTARRFKTSHTPSRTMQPGNVVAPMAGVFCSDHPAVAVRSSGAPLEVGAGEPLGFIRIGPILLPITAATPGVLTLRIAGDGALVGYGAPLFEFEPRP</sequence>
<proteinExistence type="predicted"/>
<gene>
    <name evidence="1" type="ORF">ADU59_10245</name>
</gene>
<dbReference type="RefSeq" id="WP_068953985.1">
    <property type="nucleotide sequence ID" value="NZ_LGLV01000006.1"/>
</dbReference>
<accession>A0A1C7P827</accession>
<evidence type="ECO:0000313" key="2">
    <source>
        <dbReference type="Proteomes" id="UP000093111"/>
    </source>
</evidence>
<organism evidence="1 2">
    <name type="scientific">Pararhizobium polonicum</name>
    <dbReference type="NCBI Taxonomy" id="1612624"/>
    <lineage>
        <taxon>Bacteria</taxon>
        <taxon>Pseudomonadati</taxon>
        <taxon>Pseudomonadota</taxon>
        <taxon>Alphaproteobacteria</taxon>
        <taxon>Hyphomicrobiales</taxon>
        <taxon>Rhizobiaceae</taxon>
        <taxon>Rhizobium/Agrobacterium group</taxon>
        <taxon>Pararhizobium</taxon>
    </lineage>
</organism>
<comment type="caution">
    <text evidence="1">The sequence shown here is derived from an EMBL/GenBank/DDBJ whole genome shotgun (WGS) entry which is preliminary data.</text>
</comment>
<protein>
    <recommendedName>
        <fullName evidence="3">Lipoyl-binding domain-containing protein</fullName>
    </recommendedName>
</protein>
<dbReference type="EMBL" id="LGLV01000006">
    <property type="protein sequence ID" value="OBZ95884.1"/>
    <property type="molecule type" value="Genomic_DNA"/>
</dbReference>
<name>A0A1C7P827_9HYPH</name>
<dbReference type="STRING" id="1612624.ADU59_10245"/>
<dbReference type="AlphaFoldDB" id="A0A1C7P827"/>
<dbReference type="SUPFAM" id="SSF51230">
    <property type="entry name" value="Single hybrid motif"/>
    <property type="match status" value="1"/>
</dbReference>
<dbReference type="Proteomes" id="UP000093111">
    <property type="component" value="Unassembled WGS sequence"/>
</dbReference>
<dbReference type="InterPro" id="IPR011053">
    <property type="entry name" value="Single_hybrid_motif"/>
</dbReference>
<keyword evidence="2" id="KW-1185">Reference proteome</keyword>
<evidence type="ECO:0008006" key="3">
    <source>
        <dbReference type="Google" id="ProtNLM"/>
    </source>
</evidence>
<reference evidence="1 2" key="1">
    <citation type="journal article" date="2016" name="Syst. Appl. Microbiol.">
        <title>Pararhizobium polonicum sp. nov. isolated from tumors on stone fruit rootstocks.</title>
        <authorList>
            <person name="Pulawska J."/>
            <person name="Kuzmanovic N."/>
            <person name="Willems A."/>
            <person name="Pothier J.F."/>
        </authorList>
    </citation>
    <scope>NUCLEOTIDE SEQUENCE [LARGE SCALE GENOMIC DNA]</scope>
    <source>
        <strain evidence="1 2">F5.1</strain>
    </source>
</reference>